<feature type="domain" description="Glycosyltransferase 2-like" evidence="5">
    <location>
        <begin position="154"/>
        <end position="323"/>
    </location>
</feature>
<organism evidence="6 7">
    <name type="scientific">Natrialba chahannaoensis JCM 10990</name>
    <dbReference type="NCBI Taxonomy" id="1227492"/>
    <lineage>
        <taxon>Archaea</taxon>
        <taxon>Methanobacteriati</taxon>
        <taxon>Methanobacteriota</taxon>
        <taxon>Stenosarchaea group</taxon>
        <taxon>Halobacteria</taxon>
        <taxon>Halobacteriales</taxon>
        <taxon>Natrialbaceae</taxon>
        <taxon>Natrialba</taxon>
    </lineage>
</organism>
<evidence type="ECO:0000256" key="1">
    <source>
        <dbReference type="ARBA" id="ARBA00022676"/>
    </source>
</evidence>
<dbReference type="InterPro" id="IPR029044">
    <property type="entry name" value="Nucleotide-diphossugar_trans"/>
</dbReference>
<feature type="region of interest" description="Disordered" evidence="3">
    <location>
        <begin position="523"/>
        <end position="560"/>
    </location>
</feature>
<dbReference type="CDD" id="cd06423">
    <property type="entry name" value="CESA_like"/>
    <property type="match status" value="1"/>
</dbReference>
<feature type="transmembrane region" description="Helical" evidence="4">
    <location>
        <begin position="111"/>
        <end position="135"/>
    </location>
</feature>
<dbReference type="GO" id="GO:0016757">
    <property type="term" value="F:glycosyltransferase activity"/>
    <property type="evidence" value="ECO:0007669"/>
    <property type="project" value="UniProtKB-KW"/>
</dbReference>
<dbReference type="RefSeq" id="WP_006165574.1">
    <property type="nucleotide sequence ID" value="NZ_AOIN01000008.1"/>
</dbReference>
<keyword evidence="4" id="KW-1133">Transmembrane helix</keyword>
<gene>
    <name evidence="6" type="ORF">C482_01475</name>
</gene>
<feature type="compositionally biased region" description="Polar residues" evidence="3">
    <location>
        <begin position="542"/>
        <end position="560"/>
    </location>
</feature>
<evidence type="ECO:0000259" key="5">
    <source>
        <dbReference type="Pfam" id="PF00535"/>
    </source>
</evidence>
<feature type="transmembrane region" description="Helical" evidence="4">
    <location>
        <begin position="84"/>
        <end position="105"/>
    </location>
</feature>
<dbReference type="STRING" id="1227492.C482_01475"/>
<comment type="caution">
    <text evidence="6">The sequence shown here is derived from an EMBL/GenBank/DDBJ whole genome shotgun (WGS) entry which is preliminary data.</text>
</comment>
<dbReference type="PATRIC" id="fig|1227492.4.peg.287"/>
<evidence type="ECO:0000256" key="3">
    <source>
        <dbReference type="SAM" id="MobiDB-lite"/>
    </source>
</evidence>
<dbReference type="OrthoDB" id="43988at2157"/>
<feature type="transmembrane region" description="Helical" evidence="4">
    <location>
        <begin position="26"/>
        <end position="45"/>
    </location>
</feature>
<dbReference type="EMBL" id="AOIN01000008">
    <property type="protein sequence ID" value="ELZ06449.1"/>
    <property type="molecule type" value="Genomic_DNA"/>
</dbReference>
<keyword evidence="2 6" id="KW-0808">Transferase</keyword>
<dbReference type="InterPro" id="IPR001173">
    <property type="entry name" value="Glyco_trans_2-like"/>
</dbReference>
<feature type="transmembrane region" description="Helical" evidence="4">
    <location>
        <begin position="404"/>
        <end position="425"/>
    </location>
</feature>
<dbReference type="Pfam" id="PF00535">
    <property type="entry name" value="Glycos_transf_2"/>
    <property type="match status" value="1"/>
</dbReference>
<feature type="transmembrane region" description="Helical" evidence="4">
    <location>
        <begin position="431"/>
        <end position="452"/>
    </location>
</feature>
<name>M0B9W9_9EURY</name>
<dbReference type="Gene3D" id="3.90.550.10">
    <property type="entry name" value="Spore Coat Polysaccharide Biosynthesis Protein SpsA, Chain A"/>
    <property type="match status" value="1"/>
</dbReference>
<evidence type="ECO:0000256" key="4">
    <source>
        <dbReference type="SAM" id="Phobius"/>
    </source>
</evidence>
<evidence type="ECO:0000256" key="2">
    <source>
        <dbReference type="ARBA" id="ARBA00022679"/>
    </source>
</evidence>
<keyword evidence="4" id="KW-0472">Membrane</keyword>
<reference evidence="6 7" key="1">
    <citation type="journal article" date="2014" name="PLoS Genet.">
        <title>Phylogenetically driven sequencing of extremely halophilic archaea reveals strategies for static and dynamic osmo-response.</title>
        <authorList>
            <person name="Becker E.A."/>
            <person name="Seitzer P.M."/>
            <person name="Tritt A."/>
            <person name="Larsen D."/>
            <person name="Krusor M."/>
            <person name="Yao A.I."/>
            <person name="Wu D."/>
            <person name="Madern D."/>
            <person name="Eisen J.A."/>
            <person name="Darling A.E."/>
            <person name="Facciotti M.T."/>
        </authorList>
    </citation>
    <scope>NUCLEOTIDE SEQUENCE [LARGE SCALE GENOMIC DNA]</scope>
    <source>
        <strain evidence="6 7">JCM 10990</strain>
    </source>
</reference>
<keyword evidence="7" id="KW-1185">Reference proteome</keyword>
<evidence type="ECO:0000313" key="6">
    <source>
        <dbReference type="EMBL" id="ELZ06449.1"/>
    </source>
</evidence>
<keyword evidence="1" id="KW-0328">Glycosyltransferase</keyword>
<protein>
    <submittedName>
        <fullName evidence="6">Family 2 glycosyl transferase</fullName>
    </submittedName>
</protein>
<dbReference type="AlphaFoldDB" id="M0B9W9"/>
<feature type="transmembrane region" description="Helical" evidence="4">
    <location>
        <begin position="51"/>
        <end position="72"/>
    </location>
</feature>
<dbReference type="PANTHER" id="PTHR43630">
    <property type="entry name" value="POLY-BETA-1,6-N-ACETYL-D-GLUCOSAMINE SYNTHASE"/>
    <property type="match status" value="1"/>
</dbReference>
<accession>M0B9W9</accession>
<dbReference type="SUPFAM" id="SSF53448">
    <property type="entry name" value="Nucleotide-diphospho-sugar transferases"/>
    <property type="match status" value="1"/>
</dbReference>
<dbReference type="Proteomes" id="UP000011693">
    <property type="component" value="Unassembled WGS sequence"/>
</dbReference>
<evidence type="ECO:0000313" key="7">
    <source>
        <dbReference type="Proteomes" id="UP000011693"/>
    </source>
</evidence>
<dbReference type="PANTHER" id="PTHR43630:SF1">
    <property type="entry name" value="POLY-BETA-1,6-N-ACETYL-D-GLUCOSAMINE SYNTHASE"/>
    <property type="match status" value="1"/>
</dbReference>
<proteinExistence type="predicted"/>
<keyword evidence="4" id="KW-0812">Transmembrane</keyword>
<sequence>MNPIMIAPVVLGRERTQFAIRQLQSVKWRSVALFLSALVPFWLLIDVMAPQTLYAIALLGVLLLVYLGWSYYVVERAPRFRAVFGTRGLAVAVTCYIALIVWLGWLRPSLLALVHLGAVVLIFVYYWFIAFIAFFHDQVGRSKYVPKLPYPQLTVLIPAYNEEGYVGRTIQSLLDADYPVDALEIIVVDDGSTDDTFAEASAFAAASERVSVVSKTNGGKYSALNYGLLFASGDIIVTVDADSIIDPDALKHLVAPFAADEDIGAVASNVTIWNRDSLVTRCQQLEYTIGVNIYRRALDYFGIVMVVPGCLGAYRREVLSEVFAYDPDTLTEDFDVTMKVLRAGYRVSVSDARVYTEAPATWHDLYRQRLRWYRGNYMTIIKHWPVVTDSSYGYLNRIALPFRLVEMFFLPLASFVVLAYIVWLIAAGHILTVLAVFVFFTSIVFLIAALGIQIEGEDWRLLVYAPLLVVGYKQFHDALNVKCLLDVLTTTELGWTRAARIEQAVSGRPDAGTIPEPVLVSSALPSSTSVPVPSPAPETTPGTESETAPDTDSASHTNAE</sequence>